<evidence type="ECO:0000313" key="6">
    <source>
        <dbReference type="Proteomes" id="UP000747110"/>
    </source>
</evidence>
<feature type="region of interest" description="Disordered" evidence="1">
    <location>
        <begin position="46"/>
        <end position="94"/>
    </location>
</feature>
<proteinExistence type="predicted"/>
<keyword evidence="2" id="KW-0472">Membrane</keyword>
<comment type="caution">
    <text evidence="4">The sequence shown here is derived from an EMBL/GenBank/DDBJ whole genome shotgun (WGS) entry which is preliminary data.</text>
</comment>
<dbReference type="OrthoDB" id="10252687at2759"/>
<reference evidence="4" key="1">
    <citation type="journal article" date="2021" name="Proc. Natl. Acad. Sci. U.S.A.">
        <title>Three genomes in the algal genus Volvox reveal the fate of a haploid sex-determining region after a transition to homothallism.</title>
        <authorList>
            <person name="Yamamoto K."/>
            <person name="Hamaji T."/>
            <person name="Kawai-Toyooka H."/>
            <person name="Matsuzaki R."/>
            <person name="Takahashi F."/>
            <person name="Nishimura Y."/>
            <person name="Kawachi M."/>
            <person name="Noguchi H."/>
            <person name="Minakuchi Y."/>
            <person name="Umen J.G."/>
            <person name="Toyoda A."/>
            <person name="Nozaki H."/>
        </authorList>
    </citation>
    <scope>NUCLEOTIDE SEQUENCE</scope>
    <source>
        <strain evidence="4">NIES-3785</strain>
        <strain evidence="3">NIES-3786</strain>
    </source>
</reference>
<feature type="region of interest" description="Disordered" evidence="1">
    <location>
        <begin position="109"/>
        <end position="162"/>
    </location>
</feature>
<dbReference type="AlphaFoldDB" id="A0A8J4FY71"/>
<name>A0A8J4FY71_9CHLO</name>
<dbReference type="Proteomes" id="UP000722791">
    <property type="component" value="Unassembled WGS sequence"/>
</dbReference>
<dbReference type="EMBL" id="BNCQ01000002">
    <property type="protein sequence ID" value="GIL95333.1"/>
    <property type="molecule type" value="Genomic_DNA"/>
</dbReference>
<feature type="transmembrane region" description="Helical" evidence="2">
    <location>
        <begin position="242"/>
        <end position="264"/>
    </location>
</feature>
<evidence type="ECO:0000313" key="5">
    <source>
        <dbReference type="Proteomes" id="UP000722791"/>
    </source>
</evidence>
<keyword evidence="2" id="KW-1133">Transmembrane helix</keyword>
<evidence type="ECO:0000313" key="3">
    <source>
        <dbReference type="EMBL" id="GIL81776.1"/>
    </source>
</evidence>
<accession>A0A8J4FY71</accession>
<gene>
    <name evidence="3" type="ORF">Vretifemale_10771</name>
    <name evidence="4" type="ORF">Vretimale_1379</name>
</gene>
<feature type="compositionally biased region" description="Pro residues" evidence="1">
    <location>
        <begin position="114"/>
        <end position="126"/>
    </location>
</feature>
<keyword evidence="2" id="KW-0812">Transmembrane</keyword>
<dbReference type="Proteomes" id="UP000747110">
    <property type="component" value="Unassembled WGS sequence"/>
</dbReference>
<feature type="compositionally biased region" description="Basic residues" evidence="1">
    <location>
        <begin position="46"/>
        <end position="59"/>
    </location>
</feature>
<evidence type="ECO:0000313" key="4">
    <source>
        <dbReference type="EMBL" id="GIL95333.1"/>
    </source>
</evidence>
<dbReference type="EMBL" id="BNCP01000022">
    <property type="protein sequence ID" value="GIL81776.1"/>
    <property type="molecule type" value="Genomic_DNA"/>
</dbReference>
<protein>
    <submittedName>
        <fullName evidence="4">Uncharacterized protein</fullName>
    </submittedName>
</protein>
<evidence type="ECO:0000256" key="2">
    <source>
        <dbReference type="SAM" id="Phobius"/>
    </source>
</evidence>
<keyword evidence="6" id="KW-1185">Reference proteome</keyword>
<sequence>MSGWHGAGRTLQEDRKYFIVTAMSCNSSVKSSSGVVKASHRRTSHAHVLHGQHHKRIARRQGQPCPPRRGLAVHAQQRPGNPDRGPADRPDTGADMFFEQSRWRWPAFREQGPRAPPPPPPPPPPQSGNQGGARSRTFRSSFRRAPPPPPSPGTLPTQLPPWAENLVSRDPELRDLLAEKPELWTDLQRRAGKAAGYVPPPGMPDPSVDPAAYEREVQRWLRYRRSQGGGGGQMAARQDDEIVSLALLYAAATLPILAFALAAAW</sequence>
<organism evidence="4 5">
    <name type="scientific">Volvox reticuliferus</name>
    <dbReference type="NCBI Taxonomy" id="1737510"/>
    <lineage>
        <taxon>Eukaryota</taxon>
        <taxon>Viridiplantae</taxon>
        <taxon>Chlorophyta</taxon>
        <taxon>core chlorophytes</taxon>
        <taxon>Chlorophyceae</taxon>
        <taxon>CS clade</taxon>
        <taxon>Chlamydomonadales</taxon>
        <taxon>Volvocaceae</taxon>
        <taxon>Volvox</taxon>
    </lineage>
</organism>
<evidence type="ECO:0000256" key="1">
    <source>
        <dbReference type="SAM" id="MobiDB-lite"/>
    </source>
</evidence>
<feature type="compositionally biased region" description="Low complexity" evidence="1">
    <location>
        <begin position="132"/>
        <end position="144"/>
    </location>
</feature>